<dbReference type="PANTHER" id="PTHR13572">
    <property type="entry name" value="ENDO-ALPHA-1,2-MANNOSIDASE"/>
    <property type="match status" value="1"/>
</dbReference>
<evidence type="ECO:0000256" key="1">
    <source>
        <dbReference type="ARBA" id="ARBA00004323"/>
    </source>
</evidence>
<name>A0A250KIB6_9BACT</name>
<comment type="subcellular location">
    <subcellularLocation>
        <location evidence="1">Golgi apparatus membrane</location>
        <topology evidence="1">Single-pass type II membrane protein</topology>
    </subcellularLocation>
</comment>
<dbReference type="PROSITE" id="PS51257">
    <property type="entry name" value="PROKAR_LIPOPROTEIN"/>
    <property type="match status" value="1"/>
</dbReference>
<evidence type="ECO:0000313" key="9">
    <source>
        <dbReference type="EMBL" id="BBA29477.1"/>
    </source>
</evidence>
<evidence type="ECO:0000256" key="3">
    <source>
        <dbReference type="ARBA" id="ARBA00022801"/>
    </source>
</evidence>
<keyword evidence="5" id="KW-1133">Transmembrane helix</keyword>
<evidence type="ECO:0000256" key="2">
    <source>
        <dbReference type="ARBA" id="ARBA00022692"/>
    </source>
</evidence>
<keyword evidence="4" id="KW-0735">Signal-anchor</keyword>
<dbReference type="Pfam" id="PF16317">
    <property type="entry name" value="Glyco_hydro_99"/>
    <property type="match status" value="1"/>
</dbReference>
<proteinExistence type="predicted"/>
<keyword evidence="7" id="KW-0472">Membrane</keyword>
<dbReference type="CDD" id="cd11575">
    <property type="entry name" value="GH99_GH71_like_3"/>
    <property type="match status" value="1"/>
</dbReference>
<evidence type="ECO:0000313" key="10">
    <source>
        <dbReference type="Proteomes" id="UP000267517"/>
    </source>
</evidence>
<evidence type="ECO:0000256" key="8">
    <source>
        <dbReference type="SAM" id="SignalP"/>
    </source>
</evidence>
<dbReference type="EMBL" id="AP018049">
    <property type="protein sequence ID" value="BBA29477.1"/>
    <property type="molecule type" value="Genomic_DNA"/>
</dbReference>
<keyword evidence="3" id="KW-0378">Hydrolase</keyword>
<evidence type="ECO:0000256" key="6">
    <source>
        <dbReference type="ARBA" id="ARBA00023034"/>
    </source>
</evidence>
<sequence>MGRSAKRTIDKMKLKSVFTFAAVSGLLFASCADSYEGAPKKTEGSQQTMQVVPVAVTKSNTMQVYAHYMPWFETTTSNPKNEGKWGYHWTMKNCDPNKTDANGKRQIASHYYPQTGTYASGDEAVLDYQCLLMKYAGLDGVMVDWYGINSDNSIALHKSNTEALFRALKRAGLKMSVVYEDRTLEGVTDKVGTVRQDLRYLAENFFKDDSYVKVEGRPLLLDFGPIQMESPKDWYRSFSILTTKPMFLVLEGKMGSVNNATYSDNAQGVYTWVNPNPNYAIAKDYKCFVGGAMPGFWDYYKEGEGGTGYQTYSAENGALFQRQLDAARQAGLKYLQISTWNDYGEGTTIEPTLEYGYKYLLMLQKFTGVSYQQADLELIYRWYQARVAQPNNAKIKEAYNALVQLKTAEAKALLDAVNGKN</sequence>
<keyword evidence="6" id="KW-0333">Golgi apparatus</keyword>
<accession>A0A250KIB6</accession>
<evidence type="ECO:0000256" key="4">
    <source>
        <dbReference type="ARBA" id="ARBA00022968"/>
    </source>
</evidence>
<dbReference type="AlphaFoldDB" id="A0A250KIB6"/>
<dbReference type="Proteomes" id="UP000267517">
    <property type="component" value="Chromosome I"/>
</dbReference>
<keyword evidence="8" id="KW-0732">Signal</keyword>
<dbReference type="PANTHER" id="PTHR13572:SF4">
    <property type="entry name" value="RE57134P"/>
    <property type="match status" value="1"/>
</dbReference>
<keyword evidence="2" id="KW-0812">Transmembrane</keyword>
<feature type="chain" id="PRO_5013100721" evidence="8">
    <location>
        <begin position="30"/>
        <end position="421"/>
    </location>
</feature>
<evidence type="ECO:0000256" key="7">
    <source>
        <dbReference type="ARBA" id="ARBA00023136"/>
    </source>
</evidence>
<protein>
    <submittedName>
        <fullName evidence="9">Endo-alpha-mannosidase</fullName>
    </submittedName>
</protein>
<dbReference type="InterPro" id="IPR026071">
    <property type="entry name" value="Glyco_Hydrolase_99"/>
</dbReference>
<evidence type="ECO:0000256" key="5">
    <source>
        <dbReference type="ARBA" id="ARBA00022989"/>
    </source>
</evidence>
<feature type="signal peptide" evidence="8">
    <location>
        <begin position="1"/>
        <end position="29"/>
    </location>
</feature>
<organism evidence="9 10">
    <name type="scientific">Prevotella melaninogenica</name>
    <dbReference type="NCBI Taxonomy" id="28132"/>
    <lineage>
        <taxon>Bacteria</taxon>
        <taxon>Pseudomonadati</taxon>
        <taxon>Bacteroidota</taxon>
        <taxon>Bacteroidia</taxon>
        <taxon>Bacteroidales</taxon>
        <taxon>Prevotellaceae</taxon>
        <taxon>Prevotella</taxon>
    </lineage>
</organism>
<reference evidence="9 10" key="1">
    <citation type="submission" date="2017-05" db="EMBL/GenBank/DDBJ databases">
        <title>whole genome sequence of Prevotella melaninogenica GAI 07411.</title>
        <authorList>
            <person name="Kondo Y."/>
            <person name="Hoshino T."/>
        </authorList>
    </citation>
    <scope>NUCLEOTIDE SEQUENCE [LARGE SCALE GENOMIC DNA]</scope>
    <source>
        <strain evidence="9 10">GAI 07411</strain>
    </source>
</reference>
<dbReference type="Gene3D" id="3.20.20.80">
    <property type="entry name" value="Glycosidases"/>
    <property type="match status" value="1"/>
</dbReference>
<gene>
    <name evidence="9" type="ORF">PMEL1_01415</name>
</gene>
<dbReference type="GO" id="GO:0004559">
    <property type="term" value="F:alpha-mannosidase activity"/>
    <property type="evidence" value="ECO:0007669"/>
    <property type="project" value="TreeGrafter"/>
</dbReference>